<proteinExistence type="predicted"/>
<dbReference type="RefSeq" id="WP_015029832.1">
    <property type="nucleotide sequence ID" value="NC_018748.1"/>
</dbReference>
<sequence>MMESVRPILNNKIHIQVIFKKNQKWYLHSDVSSWVIIDEDTVNELLNRYEQLVFINLNTIINIDYVNGINYIDIAKECILINGQMHIISKRYMPLLKHVLKEKYPNLFSSIQLHTKESYLRRVNSKRKVHTQHIKYLLRKGSRTIIFYDDGTSDYFYETLKYFYEYVLEHNDFIKVKRDCIVNIRFINNCKIDTKTKTGEILVDSEVISISRRNLQVFKRFMQNQMHKKDNTFTFAPRID</sequence>
<organism evidence="2 3">
    <name type="scientific">Emticicia oligotrophica (strain DSM 17448 / CIP 109782 / MTCC 6937 / GPTSA100-15)</name>
    <dbReference type="NCBI Taxonomy" id="929562"/>
    <lineage>
        <taxon>Bacteria</taxon>
        <taxon>Pseudomonadati</taxon>
        <taxon>Bacteroidota</taxon>
        <taxon>Cytophagia</taxon>
        <taxon>Cytophagales</taxon>
        <taxon>Leadbetterellaceae</taxon>
        <taxon>Emticicia</taxon>
    </lineage>
</organism>
<reference evidence="2 3" key="1">
    <citation type="submission" date="2011-07" db="EMBL/GenBank/DDBJ databases">
        <title>The complete genome of chromosome of Emticicia oligotrophica DSM 17448.</title>
        <authorList>
            <consortium name="US DOE Joint Genome Institute (JGI-PGF)"/>
            <person name="Lucas S."/>
            <person name="Han J."/>
            <person name="Lapidus A."/>
            <person name="Bruce D."/>
            <person name="Goodwin L."/>
            <person name="Pitluck S."/>
            <person name="Peters L."/>
            <person name="Kyrpides N."/>
            <person name="Mavromatis K."/>
            <person name="Ivanova N."/>
            <person name="Ovchinnikova G."/>
            <person name="Teshima H."/>
            <person name="Detter J.C."/>
            <person name="Tapia R."/>
            <person name="Han C."/>
            <person name="Land M."/>
            <person name="Hauser L."/>
            <person name="Markowitz V."/>
            <person name="Cheng J.-F."/>
            <person name="Hugenholtz P."/>
            <person name="Woyke T."/>
            <person name="Wu D."/>
            <person name="Tindall B."/>
            <person name="Pomrenke H."/>
            <person name="Brambilla E."/>
            <person name="Klenk H.-P."/>
            <person name="Eisen J.A."/>
        </authorList>
    </citation>
    <scope>NUCLEOTIDE SEQUENCE [LARGE SCALE GENOMIC DNA]</scope>
    <source>
        <strain evidence="2 3">DSM 17448</strain>
    </source>
</reference>
<dbReference type="Proteomes" id="UP000002875">
    <property type="component" value="Chromosome"/>
</dbReference>
<name>A0ABN4AP27_EMTOG</name>
<evidence type="ECO:0000259" key="1">
    <source>
        <dbReference type="SMART" id="SM00850"/>
    </source>
</evidence>
<feature type="domain" description="HTH LytTR-type" evidence="1">
    <location>
        <begin position="124"/>
        <end position="223"/>
    </location>
</feature>
<gene>
    <name evidence="2" type="ordered locus">Emtol_3005</name>
</gene>
<dbReference type="Pfam" id="PF04397">
    <property type="entry name" value="LytTR"/>
    <property type="match status" value="1"/>
</dbReference>
<evidence type="ECO:0000313" key="2">
    <source>
        <dbReference type="EMBL" id="AFK04138.1"/>
    </source>
</evidence>
<accession>A0ABN4AP27</accession>
<dbReference type="InterPro" id="IPR007492">
    <property type="entry name" value="LytTR_DNA-bd_dom"/>
</dbReference>
<dbReference type="Gene3D" id="2.40.50.1020">
    <property type="entry name" value="LytTr DNA-binding domain"/>
    <property type="match status" value="1"/>
</dbReference>
<keyword evidence="3" id="KW-1185">Reference proteome</keyword>
<dbReference type="EMBL" id="CP002961">
    <property type="protein sequence ID" value="AFK04138.1"/>
    <property type="molecule type" value="Genomic_DNA"/>
</dbReference>
<evidence type="ECO:0000313" key="3">
    <source>
        <dbReference type="Proteomes" id="UP000002875"/>
    </source>
</evidence>
<protein>
    <recommendedName>
        <fullName evidence="1">HTH LytTR-type domain-containing protein</fullName>
    </recommendedName>
</protein>
<dbReference type="SMART" id="SM00850">
    <property type="entry name" value="LytTR"/>
    <property type="match status" value="1"/>
</dbReference>